<keyword evidence="3" id="KW-1185">Reference proteome</keyword>
<comment type="caution">
    <text evidence="2">The sequence shown here is derived from an EMBL/GenBank/DDBJ whole genome shotgun (WGS) entry which is preliminary data.</text>
</comment>
<dbReference type="OrthoDB" id="693781at2759"/>
<sequence length="206" mass="22746">MLPPARRSSRPSALNVTPSRKALVTNKCSIEQSSSSGRHHSCVCSLLSISVKSVVVRDRCCQHCCVGNSVEYWILDSGALFHVVSSSDLIKNLRTGNVGKVRLADDQTLDIVGIGDVDLRTSLGSSVIQKDYVEFEDETLDKSGESVTPEVVFDMGAQEVEEVEESKDKCYEFGRLVYTCTKWKDKKNEEVAHLAQFGDNENPTLL</sequence>
<evidence type="ECO:0000313" key="3">
    <source>
        <dbReference type="Proteomes" id="UP000326396"/>
    </source>
</evidence>
<dbReference type="Proteomes" id="UP000326396">
    <property type="component" value="Unassembled WGS sequence"/>
</dbReference>
<dbReference type="EMBL" id="SZYD01000090">
    <property type="protein sequence ID" value="KAD2210641.1"/>
    <property type="molecule type" value="Genomic_DNA"/>
</dbReference>
<accession>A0A5N6LK53</accession>
<dbReference type="InterPro" id="IPR054722">
    <property type="entry name" value="PolX-like_BBD"/>
</dbReference>
<organism evidence="2 3">
    <name type="scientific">Mikania micrantha</name>
    <name type="common">bitter vine</name>
    <dbReference type="NCBI Taxonomy" id="192012"/>
    <lineage>
        <taxon>Eukaryota</taxon>
        <taxon>Viridiplantae</taxon>
        <taxon>Streptophyta</taxon>
        <taxon>Embryophyta</taxon>
        <taxon>Tracheophyta</taxon>
        <taxon>Spermatophyta</taxon>
        <taxon>Magnoliopsida</taxon>
        <taxon>eudicotyledons</taxon>
        <taxon>Gunneridae</taxon>
        <taxon>Pentapetalae</taxon>
        <taxon>asterids</taxon>
        <taxon>campanulids</taxon>
        <taxon>Asterales</taxon>
        <taxon>Asteraceae</taxon>
        <taxon>Asteroideae</taxon>
        <taxon>Heliantheae alliance</taxon>
        <taxon>Eupatorieae</taxon>
        <taxon>Mikania</taxon>
    </lineage>
</organism>
<evidence type="ECO:0000313" key="2">
    <source>
        <dbReference type="EMBL" id="KAD2210641.1"/>
    </source>
</evidence>
<gene>
    <name evidence="2" type="ORF">E3N88_41635</name>
</gene>
<evidence type="ECO:0000259" key="1">
    <source>
        <dbReference type="Pfam" id="PF22936"/>
    </source>
</evidence>
<proteinExistence type="predicted"/>
<dbReference type="AlphaFoldDB" id="A0A5N6LK53"/>
<protein>
    <recommendedName>
        <fullName evidence="1">Retrovirus-related Pol polyprotein from transposon TNT 1-94-like beta-barrel domain-containing protein</fullName>
    </recommendedName>
</protein>
<dbReference type="Pfam" id="PF22936">
    <property type="entry name" value="Pol_BBD"/>
    <property type="match status" value="1"/>
</dbReference>
<reference evidence="2 3" key="1">
    <citation type="submission" date="2019-05" db="EMBL/GenBank/DDBJ databases">
        <title>Mikania micrantha, genome provides insights into the molecular mechanism of rapid growth.</title>
        <authorList>
            <person name="Liu B."/>
        </authorList>
    </citation>
    <scope>NUCLEOTIDE SEQUENCE [LARGE SCALE GENOMIC DNA]</scope>
    <source>
        <strain evidence="2">NLD-2019</strain>
        <tissue evidence="2">Leaf</tissue>
    </source>
</reference>
<feature type="domain" description="Retrovirus-related Pol polyprotein from transposon TNT 1-94-like beta-barrel" evidence="1">
    <location>
        <begin position="73"/>
        <end position="126"/>
    </location>
</feature>
<name>A0A5N6LK53_9ASTR</name>